<comment type="caution">
    <text evidence="2">The sequence shown here is derived from an EMBL/GenBank/DDBJ whole genome shotgun (WGS) entry which is preliminary data.</text>
</comment>
<accession>A0ABX0LRL0</accession>
<dbReference type="Proteomes" id="UP000785613">
    <property type="component" value="Unassembled WGS sequence"/>
</dbReference>
<protein>
    <submittedName>
        <fullName evidence="2">DUF805 domain-containing protein</fullName>
    </submittedName>
</protein>
<organism evidence="2 3">
    <name type="scientific">Massilia rubra</name>
    <dbReference type="NCBI Taxonomy" id="2607910"/>
    <lineage>
        <taxon>Bacteria</taxon>
        <taxon>Pseudomonadati</taxon>
        <taxon>Pseudomonadota</taxon>
        <taxon>Betaproteobacteria</taxon>
        <taxon>Burkholderiales</taxon>
        <taxon>Oxalobacteraceae</taxon>
        <taxon>Telluria group</taxon>
        <taxon>Massilia</taxon>
    </lineage>
</organism>
<feature type="transmembrane region" description="Helical" evidence="1">
    <location>
        <begin position="261"/>
        <end position="278"/>
    </location>
</feature>
<evidence type="ECO:0000313" key="2">
    <source>
        <dbReference type="EMBL" id="NHZ36639.1"/>
    </source>
</evidence>
<name>A0ABX0LRL0_9BURK</name>
<keyword evidence="1" id="KW-1133">Transmembrane helix</keyword>
<evidence type="ECO:0000256" key="1">
    <source>
        <dbReference type="SAM" id="Phobius"/>
    </source>
</evidence>
<sequence>MRRPSNAPLDVAALKPRNVVIPDICLEFFVPSAWRESGMPRGLRYHDDSGTVLEASGHLRPGVPLGKWVEMRLALVKHEMRYLTQVGEPTDIHGDDWRDRVKGKTIEFSGTIPGDDFESRYLLACVRTDDVVAVIAIRAPADVFERDRSLYKWFLSRVNLRPMSAPAPYRAPGASAGFDSGKATLSEPGVFGMSMEGRIGRLRALAYSLPLLLAMVLLGIAAAVIMPKAKVLGGGLFLVGGLYAIYSSVRLMVLRLHDINVSGKWLLGFLLLIGLAGALRNSNFVMIAAGIFWIGTMLVYCLVPGTDGDNDYGDAPGPNSTMVKIGATLVIIGQLGSIGGQSQMQGMGTGMGTGAGAHKPIRADPTAWHSPDDGLFIRFPGKPVEDPNPGTMSSGTGSMRQFSAEVAGAAYVVQVYSLGVMPEDETAVLDSVQAALIGSDGKLLSGRMAMQFDGHRGRDMRIGIPGNMTRSVKFAVAGSKVYVAMAVSDSSPASEQAVEAFLESYRVTR</sequence>
<proteinExistence type="predicted"/>
<evidence type="ECO:0000313" key="3">
    <source>
        <dbReference type="Proteomes" id="UP000785613"/>
    </source>
</evidence>
<gene>
    <name evidence="2" type="ORF">F0185_24030</name>
</gene>
<dbReference type="Pfam" id="PF05656">
    <property type="entry name" value="DUF805"/>
    <property type="match status" value="1"/>
</dbReference>
<dbReference type="InterPro" id="IPR008523">
    <property type="entry name" value="DUF805"/>
</dbReference>
<reference evidence="2 3" key="1">
    <citation type="submission" date="2019-09" db="EMBL/GenBank/DDBJ databases">
        <title>Taxonomy of Antarctic Massilia spp.: description of Massilia rubra sp. nov., Massilia aquatica sp. nov., Massilia mucilaginosa sp. nov., Massilia frigida sp. nov. isolated from streams, lakes and regoliths.</title>
        <authorList>
            <person name="Holochova P."/>
            <person name="Sedlacek I."/>
            <person name="Kralova S."/>
            <person name="Maslanova I."/>
            <person name="Busse H.-J."/>
            <person name="Stankova E."/>
            <person name="Vrbovska V."/>
            <person name="Kovarovic V."/>
            <person name="Bartak M."/>
            <person name="Svec P."/>
            <person name="Pantucek R."/>
        </authorList>
    </citation>
    <scope>NUCLEOTIDE SEQUENCE [LARGE SCALE GENOMIC DNA]</scope>
    <source>
        <strain evidence="2 3">CCM 8692</strain>
    </source>
</reference>
<dbReference type="EMBL" id="VUYU01000019">
    <property type="protein sequence ID" value="NHZ36639.1"/>
    <property type="molecule type" value="Genomic_DNA"/>
</dbReference>
<keyword evidence="1" id="KW-0812">Transmembrane</keyword>
<keyword evidence="3" id="KW-1185">Reference proteome</keyword>
<feature type="transmembrane region" description="Helical" evidence="1">
    <location>
        <begin position="204"/>
        <end position="225"/>
    </location>
</feature>
<feature type="transmembrane region" description="Helical" evidence="1">
    <location>
        <begin position="284"/>
        <end position="303"/>
    </location>
</feature>
<feature type="transmembrane region" description="Helical" evidence="1">
    <location>
        <begin position="231"/>
        <end position="249"/>
    </location>
</feature>
<keyword evidence="1" id="KW-0472">Membrane</keyword>